<comment type="caution">
    <text evidence="3">The sequence shown here is derived from an EMBL/GenBank/DDBJ whole genome shotgun (WGS) entry which is preliminary data.</text>
</comment>
<proteinExistence type="predicted"/>
<feature type="transmembrane region" description="Helical" evidence="2">
    <location>
        <begin position="68"/>
        <end position="87"/>
    </location>
</feature>
<feature type="compositionally biased region" description="Basic and acidic residues" evidence="1">
    <location>
        <begin position="315"/>
        <end position="325"/>
    </location>
</feature>
<evidence type="ECO:0000256" key="2">
    <source>
        <dbReference type="SAM" id="Phobius"/>
    </source>
</evidence>
<feature type="transmembrane region" description="Helical" evidence="2">
    <location>
        <begin position="262"/>
        <end position="285"/>
    </location>
</feature>
<protein>
    <submittedName>
        <fullName evidence="3">Uncharacterized protein</fullName>
    </submittedName>
</protein>
<organism evidence="3 4">
    <name type="scientific">Rhizophagus irregularis</name>
    <dbReference type="NCBI Taxonomy" id="588596"/>
    <lineage>
        <taxon>Eukaryota</taxon>
        <taxon>Fungi</taxon>
        <taxon>Fungi incertae sedis</taxon>
        <taxon>Mucoromycota</taxon>
        <taxon>Glomeromycotina</taxon>
        <taxon>Glomeromycetes</taxon>
        <taxon>Glomerales</taxon>
        <taxon>Glomeraceae</taxon>
        <taxon>Rhizophagus</taxon>
    </lineage>
</organism>
<name>A0A915ZXX6_9GLOM</name>
<dbReference type="VEuPathDB" id="FungiDB:RhiirFUN_018527"/>
<evidence type="ECO:0000313" key="4">
    <source>
        <dbReference type="Proteomes" id="UP000684084"/>
    </source>
</evidence>
<feature type="region of interest" description="Disordered" evidence="1">
    <location>
        <begin position="315"/>
        <end position="360"/>
    </location>
</feature>
<feature type="compositionally biased region" description="Low complexity" evidence="1">
    <location>
        <begin position="336"/>
        <end position="360"/>
    </location>
</feature>
<keyword evidence="2" id="KW-1133">Transmembrane helix</keyword>
<keyword evidence="2" id="KW-0472">Membrane</keyword>
<accession>A0A915ZXX6</accession>
<reference evidence="3" key="1">
    <citation type="submission" date="2020-05" db="EMBL/GenBank/DDBJ databases">
        <authorList>
            <person name="Rincon C."/>
            <person name="Sanders R I."/>
            <person name="Robbins C."/>
            <person name="Chaturvedi A."/>
        </authorList>
    </citation>
    <scope>NUCLEOTIDE SEQUENCE</scope>
    <source>
        <strain evidence="3">CHB12</strain>
    </source>
</reference>
<evidence type="ECO:0000256" key="1">
    <source>
        <dbReference type="SAM" id="MobiDB-lite"/>
    </source>
</evidence>
<evidence type="ECO:0000313" key="3">
    <source>
        <dbReference type="EMBL" id="CAB5393074.1"/>
    </source>
</evidence>
<dbReference type="OrthoDB" id="2131431at2759"/>
<dbReference type="Proteomes" id="UP000684084">
    <property type="component" value="Unassembled WGS sequence"/>
</dbReference>
<dbReference type="EMBL" id="CAGKOT010000080">
    <property type="protein sequence ID" value="CAB5393074.1"/>
    <property type="molecule type" value="Genomic_DNA"/>
</dbReference>
<feature type="transmembrane region" description="Helical" evidence="2">
    <location>
        <begin position="221"/>
        <end position="242"/>
    </location>
</feature>
<dbReference type="AlphaFoldDB" id="A0A915ZXX6"/>
<dbReference type="VEuPathDB" id="FungiDB:RhiirFUN_018528"/>
<gene>
    <name evidence="3" type="ORF">CHRIB12_LOCUS22694</name>
</gene>
<sequence>MVLLESGYSLICKNFTIPEETKNLTNNILISPSSSAVNLSNVITRCVCDFRINFSGCEEENLLRTLHWILVPYCIIIMMIAIGFLYYRNCILKQSFWLSSTRERGYLRPKPQEVIHTTTIIFNLFHVIHILMVLFDAYPNFTMAEIVQDLSRELAIGLALIYPISITYTTPTKESKNELTNNSNNKSSPNRYIADIIALKRKEIVSGTSDMQWTVSTLRRAAIYLCLAISSLVIIMTIFLIMSFTYGYFHLSSTLFNYNTNITYVIVWNFTIPILQNLVQFFFIYKAIKPKTKHSNTSMTSRFALANAARKDDKRRMDDFSRDDESLIGGGGGGTLTTTSTPLTSPFVSSTPPVTNTNTNMTTTTMTSTNTNNNDYFIHSNSNGLNAAAMNSMTNNILQNKSSIEINRNEAYKRLNSRRSLTRSSSQILSPINFGENSNTEEGNSIYPSFLTPKNDYYSRNSIKRPVFIFSDEQTSDEIDLNSTVFNNVNNGKRISGENTGIKRISKSGSSIRISVGTNTSINVQWD</sequence>
<keyword evidence="2" id="KW-0812">Transmembrane</keyword>